<reference evidence="9 10" key="1">
    <citation type="journal article" date="2009" name="Genome Biol.">
        <title>Comparative genome and phenotypic analysis of Clostridium difficile 027 strains provides insight into the evolution of a hypervirulent bacterium.</title>
        <authorList>
            <person name="Stabler R.A."/>
            <person name="He M."/>
            <person name="Dawson L."/>
            <person name="Martin M."/>
            <person name="Valiente E."/>
            <person name="Corton C."/>
            <person name="Lawley T.D."/>
            <person name="Sebaihia M."/>
            <person name="Quail M.A."/>
            <person name="Rose G."/>
            <person name="Gerding D.N."/>
            <person name="Gibert M."/>
            <person name="Popoff M.R."/>
            <person name="Parkhill J."/>
            <person name="Dougan G."/>
            <person name="Wren B.W."/>
        </authorList>
    </citation>
    <scope>NUCLEOTIDE SEQUENCE [LARGE SCALE GENOMIC DNA]</scope>
    <source>
        <strain evidence="9 10">CD196</strain>
    </source>
</reference>
<dbReference type="NCBIfam" id="NF037981">
    <property type="entry name" value="NCS2_1"/>
    <property type="match status" value="1"/>
</dbReference>
<evidence type="ECO:0000256" key="2">
    <source>
        <dbReference type="ARBA" id="ARBA00008821"/>
    </source>
</evidence>
<dbReference type="Proteomes" id="UP000002068">
    <property type="component" value="Chromosome"/>
</dbReference>
<feature type="transmembrane region" description="Helical" evidence="8">
    <location>
        <begin position="409"/>
        <end position="433"/>
    </location>
</feature>
<dbReference type="AlphaFoldDB" id="A0A0H3N3D7"/>
<feature type="transmembrane region" description="Helical" evidence="8">
    <location>
        <begin position="349"/>
        <end position="370"/>
    </location>
</feature>
<evidence type="ECO:0000256" key="6">
    <source>
        <dbReference type="ARBA" id="ARBA00022989"/>
    </source>
</evidence>
<sequence>MITLSKYQKNVSMFDIDGRPPILKCLPLSMQHILAMIVGTVTVPIVVGGAVGVSPTQITLLVQYALIIAGISTLIQLYPIGNIGSRLPIIFGVGFTYVPTLVAVGGNYGLASILGAQLIGGVATVLIGIFIKKIRKFFPNIVAGTVVFTIGLSLYPIAINYMAGGVNSPTYASMQNWAVAAITLVVVIGLSQFAKGYAKLAAIFLGIIVGYCVSLVLGIINFDPIREATWFAIPKPLEFGMEFDMPVIISVVIVSIINAVQAIGDLSATTMGGMDRNITDKELSSGVIGSGICTMIGALFGGLPPSSYSQNVGMVAMNKVISRFVLGIAGIFMLLSGFVPKFGALMTTIPYSVLGGATISIFSMITMTGIKLIITEELSSRNITIVGLAIALGMGITSVPAAQEAFPSFVKLVFGESPIVIATLVAFVLNLIIPNKSLEDEAKERAVMEETN</sequence>
<dbReference type="InterPro" id="IPR006042">
    <property type="entry name" value="Xan_ur_permease"/>
</dbReference>
<evidence type="ECO:0000256" key="7">
    <source>
        <dbReference type="ARBA" id="ARBA00023136"/>
    </source>
</evidence>
<name>A0A0H3N3D7_CLODC</name>
<dbReference type="GO" id="GO:0042907">
    <property type="term" value="F:xanthine transmembrane transporter activity"/>
    <property type="evidence" value="ECO:0007669"/>
    <property type="project" value="TreeGrafter"/>
</dbReference>
<gene>
    <name evidence="9" type="ordered locus">CD196_1955</name>
</gene>
<dbReference type="InterPro" id="IPR006043">
    <property type="entry name" value="NCS2"/>
</dbReference>
<protein>
    <submittedName>
        <fullName evidence="9">Xanthine/uracile permease</fullName>
    </submittedName>
</protein>
<dbReference type="PROSITE" id="PS01116">
    <property type="entry name" value="XANTH_URACIL_PERMASE"/>
    <property type="match status" value="1"/>
</dbReference>
<dbReference type="PANTHER" id="PTHR42810:SF2">
    <property type="entry name" value="PURINE PERMEASE C1399.01C-RELATED"/>
    <property type="match status" value="1"/>
</dbReference>
<dbReference type="EMBL" id="FN538970">
    <property type="protein sequence ID" value="CBA63752.1"/>
    <property type="molecule type" value="Genomic_DNA"/>
</dbReference>
<dbReference type="PANTHER" id="PTHR42810">
    <property type="entry name" value="PURINE PERMEASE C1399.01C-RELATED"/>
    <property type="match status" value="1"/>
</dbReference>
<feature type="transmembrane region" description="Helical" evidence="8">
    <location>
        <begin position="113"/>
        <end position="131"/>
    </location>
</feature>
<dbReference type="HOGENOM" id="CLU_017959_8_0_9"/>
<feature type="transmembrane region" description="Helical" evidence="8">
    <location>
        <begin position="324"/>
        <end position="343"/>
    </location>
</feature>
<feature type="transmembrane region" description="Helical" evidence="8">
    <location>
        <begin position="382"/>
        <end position="403"/>
    </location>
</feature>
<organism evidence="9 10">
    <name type="scientific">Clostridioides difficile (strain CD196)</name>
    <name type="common">Peptoclostridium difficile</name>
    <dbReference type="NCBI Taxonomy" id="645462"/>
    <lineage>
        <taxon>Bacteria</taxon>
        <taxon>Bacillati</taxon>
        <taxon>Bacillota</taxon>
        <taxon>Clostridia</taxon>
        <taxon>Peptostreptococcales</taxon>
        <taxon>Peptostreptococcaceae</taxon>
        <taxon>Clostridioides</taxon>
    </lineage>
</organism>
<feature type="transmembrane region" description="Helical" evidence="8">
    <location>
        <begin position="243"/>
        <end position="263"/>
    </location>
</feature>
<feature type="transmembrane region" description="Helical" evidence="8">
    <location>
        <begin position="137"/>
        <end position="157"/>
    </location>
</feature>
<evidence type="ECO:0000256" key="4">
    <source>
        <dbReference type="ARBA" id="ARBA00022475"/>
    </source>
</evidence>
<feature type="transmembrane region" description="Helical" evidence="8">
    <location>
        <begin position="177"/>
        <end position="194"/>
    </location>
</feature>
<comment type="subcellular location">
    <subcellularLocation>
        <location evidence="1">Cell membrane</location>
        <topology evidence="1">Multi-pass membrane protein</topology>
    </subcellularLocation>
</comment>
<dbReference type="KEGG" id="cdc:CD196_1955"/>
<keyword evidence="3" id="KW-0813">Transport</keyword>
<feature type="transmembrane region" description="Helical" evidence="8">
    <location>
        <begin position="283"/>
        <end position="303"/>
    </location>
</feature>
<dbReference type="NCBIfam" id="TIGR00801">
    <property type="entry name" value="ncs2"/>
    <property type="match status" value="1"/>
</dbReference>
<feature type="transmembrane region" description="Helical" evidence="8">
    <location>
        <begin position="200"/>
        <end position="222"/>
    </location>
</feature>
<feature type="transmembrane region" description="Helical" evidence="8">
    <location>
        <begin position="33"/>
        <end position="53"/>
    </location>
</feature>
<dbReference type="InterPro" id="IPR017588">
    <property type="entry name" value="UacT-like"/>
</dbReference>
<feature type="transmembrane region" description="Helical" evidence="8">
    <location>
        <begin position="87"/>
        <end position="106"/>
    </location>
</feature>
<comment type="similarity">
    <text evidence="2">Belongs to the nucleobase:cation symporter-2 (NCS2) (TC 2.A.40) family.</text>
</comment>
<evidence type="ECO:0000256" key="1">
    <source>
        <dbReference type="ARBA" id="ARBA00004651"/>
    </source>
</evidence>
<dbReference type="NCBIfam" id="TIGR03173">
    <property type="entry name" value="pbuX"/>
    <property type="match status" value="1"/>
</dbReference>
<evidence type="ECO:0000256" key="3">
    <source>
        <dbReference type="ARBA" id="ARBA00022448"/>
    </source>
</evidence>
<evidence type="ECO:0000313" key="10">
    <source>
        <dbReference type="Proteomes" id="UP000002068"/>
    </source>
</evidence>
<feature type="transmembrane region" description="Helical" evidence="8">
    <location>
        <begin position="60"/>
        <end position="81"/>
    </location>
</feature>
<evidence type="ECO:0000313" key="9">
    <source>
        <dbReference type="EMBL" id="CBA63752.1"/>
    </source>
</evidence>
<keyword evidence="6 8" id="KW-1133">Transmembrane helix</keyword>
<proteinExistence type="inferred from homology"/>
<accession>A0A0H3N3D7</accession>
<keyword evidence="5 8" id="KW-0812">Transmembrane</keyword>
<evidence type="ECO:0000256" key="8">
    <source>
        <dbReference type="SAM" id="Phobius"/>
    </source>
</evidence>
<dbReference type="Pfam" id="PF00860">
    <property type="entry name" value="Xan_ur_permease"/>
    <property type="match status" value="1"/>
</dbReference>
<keyword evidence="4" id="KW-1003">Cell membrane</keyword>
<dbReference type="GO" id="GO:0005886">
    <property type="term" value="C:plasma membrane"/>
    <property type="evidence" value="ECO:0007669"/>
    <property type="project" value="UniProtKB-SubCell"/>
</dbReference>
<evidence type="ECO:0000256" key="5">
    <source>
        <dbReference type="ARBA" id="ARBA00022692"/>
    </source>
</evidence>
<keyword evidence="7 8" id="KW-0472">Membrane</keyword>